<dbReference type="Proteomes" id="UP000594262">
    <property type="component" value="Unplaced"/>
</dbReference>
<feature type="compositionally biased region" description="Acidic residues" evidence="2">
    <location>
        <begin position="1085"/>
        <end position="1098"/>
    </location>
</feature>
<keyword evidence="4" id="KW-1185">Reference proteome</keyword>
<name>A0A7M5XE36_9CNID</name>
<feature type="compositionally biased region" description="Polar residues" evidence="2">
    <location>
        <begin position="821"/>
        <end position="831"/>
    </location>
</feature>
<keyword evidence="1" id="KW-0175">Coiled coil</keyword>
<feature type="compositionally biased region" description="Basic and acidic residues" evidence="2">
    <location>
        <begin position="804"/>
        <end position="820"/>
    </location>
</feature>
<protein>
    <submittedName>
        <fullName evidence="3">Uncharacterized protein</fullName>
    </submittedName>
</protein>
<evidence type="ECO:0000256" key="1">
    <source>
        <dbReference type="SAM" id="Coils"/>
    </source>
</evidence>
<proteinExistence type="predicted"/>
<feature type="coiled-coil region" evidence="1">
    <location>
        <begin position="56"/>
        <end position="83"/>
    </location>
</feature>
<feature type="coiled-coil region" evidence="1">
    <location>
        <begin position="271"/>
        <end position="517"/>
    </location>
</feature>
<organism evidence="3 4">
    <name type="scientific">Clytia hemisphaerica</name>
    <dbReference type="NCBI Taxonomy" id="252671"/>
    <lineage>
        <taxon>Eukaryota</taxon>
        <taxon>Metazoa</taxon>
        <taxon>Cnidaria</taxon>
        <taxon>Hydrozoa</taxon>
        <taxon>Hydroidolina</taxon>
        <taxon>Leptothecata</taxon>
        <taxon>Obeliida</taxon>
        <taxon>Clytiidae</taxon>
        <taxon>Clytia</taxon>
    </lineage>
</organism>
<dbReference type="EnsemblMetazoa" id="CLYHEMT021838.1">
    <property type="protein sequence ID" value="CLYHEMP021838.1"/>
    <property type="gene ID" value="CLYHEMG021838"/>
</dbReference>
<feature type="compositionally biased region" description="Polar residues" evidence="2">
    <location>
        <begin position="1051"/>
        <end position="1072"/>
    </location>
</feature>
<dbReference type="AlphaFoldDB" id="A0A7M5XE36"/>
<sequence length="1131" mass="129671">MIMNSKILDNLDVSRMRTCHRCPGSVVFLTEKDFAEHNNSFHGCDTNQHNLIVKKLRTLAESRQQLNNKLQVIKKELKSLYKNNAAKKTTVDLLYREISALKTKIRETDADIVNFKTLLKKEEQQQAQQLVKSFKEKIETECKNLYQSVGHQQPSAPFLISDEESMVSDVSLQRVSTTERRLSSLEQKVSEIDILKQDLIDLKALIQTTPTGGNAASIEILQKKSEQMDQNKITISNMKDLLAQKQHELDLVSQSQSAIGSEALETKSKQLEETQVIVIKLKELLAEKQRELELVNQLNAKHEACADQQTKESLELHQKLKESVSNVKELADRNEQLSSELTGTVDALQSAESTIIQLSDEKKKIQKKLQQNEEDLKYQQKTFNELQQDKSATASQDFESKIQLLEDRLQLTKEDLENKIRILEQQDQELENAYNGQTILDEQIRCLCNEKDILNGLIEELKAEKLDSCGEWEAKINNIEAEKETLSQENQKLVCQLQDLEKSSEEQLAMIEQLNVRVNELQSSKLKDGEEIVMLTISRDGFKEQLTSLKETHNRCFRRQEEMKLAHEKSIQDMPRQMEQILAEELGTTRHLESKLEEQKRDCRHQISKLEEEISSKTKDIEELSQLLEDSQNQNQQTLDDLDAERSNFEEVLQQLRNELLEAKESTTATDDSRLNELESTLSETEAKLAEILAQKDQVEAEANILKDKLSDAQIDLEDATHKITGLTEQQSSLQKEHTQTLESLKEKYEEDRLKIEKLLRETENELESVIESRDNELQVQAERMTDLQSEVDQLKEQLQVESQKAEELKKEKDSAEERLNSLQQELSEASHSPAEDVSSLKHQIENLEDQLRAAEKKHEEEVDSFKLKIEALEKENTDAKAEITSCKGLKKDNDKLNRENKSMMLDLFEKKELNGLHKNEITLLKNKVKELETKLRANCAPSDRVIELSKELLSVQEQCNDAVVDCDVMSKQLKTTERELANSRKEVEKYKEKCKDSNKSMDDSQVKFRETQRQLTIKTASDQRLRRELDTEQAKTKSLEEELAKLKSQMTQNASDAVESQCSKTVASVVQSKDETHSEVTKDEGEDDYSSSFDDDIPSSSASSSVISPFVSIKFDDQDVSGKKTAQHNE</sequence>
<evidence type="ECO:0000313" key="4">
    <source>
        <dbReference type="Proteomes" id="UP000594262"/>
    </source>
</evidence>
<evidence type="ECO:0000256" key="2">
    <source>
        <dbReference type="SAM" id="MobiDB-lite"/>
    </source>
</evidence>
<feature type="region of interest" description="Disordered" evidence="2">
    <location>
        <begin position="803"/>
        <end position="840"/>
    </location>
</feature>
<feature type="region of interest" description="Disordered" evidence="2">
    <location>
        <begin position="992"/>
        <end position="1011"/>
    </location>
</feature>
<feature type="compositionally biased region" description="Basic and acidic residues" evidence="2">
    <location>
        <begin position="1073"/>
        <end position="1084"/>
    </location>
</feature>
<evidence type="ECO:0000313" key="3">
    <source>
        <dbReference type="EnsemblMetazoa" id="CLYHEMP021838.1"/>
    </source>
</evidence>
<accession>A0A7M5XE36</accession>
<feature type="region of interest" description="Disordered" evidence="2">
    <location>
        <begin position="1051"/>
        <end position="1106"/>
    </location>
</feature>
<reference evidence="3" key="1">
    <citation type="submission" date="2021-01" db="UniProtKB">
        <authorList>
            <consortium name="EnsemblMetazoa"/>
        </authorList>
    </citation>
    <scope>IDENTIFICATION</scope>
</reference>